<feature type="region of interest" description="Disordered" evidence="1">
    <location>
        <begin position="15"/>
        <end position="51"/>
    </location>
</feature>
<gene>
    <name evidence="2" type="ORF">FH603_5052</name>
</gene>
<dbReference type="RefSeq" id="WP_186741141.1">
    <property type="nucleotide sequence ID" value="NZ_VFIA01000048.1"/>
</dbReference>
<dbReference type="EMBL" id="VFIA01000048">
    <property type="protein sequence ID" value="MBC3794523.1"/>
    <property type="molecule type" value="Genomic_DNA"/>
</dbReference>
<sequence>MNLLENVKKLFGFTPAQPAHATEPEPAAPVPTVEPTPAVPKVAPSGPPPASKRREQLLRFIVGKLRAYQNEPDNAPIGIRLCIVCADPEEEELHRVALWATQPGKFQQELNRLLSDNYITLLPNWRFDYAFFADALPPDCTYREETIGLVVLDKSRPDGPPLLARVVALVGQTEQPAYVLDPAQKTTFCIGRGHMTQTTSGRVRTNDIVFLNDDDAGFDALTGKGNGAVSRAHASIRYDVAQKRYALLVDPGGLPGSGNKTKLMHPDDTIERADIGGMNYPLQDGDQIELGGEVTLLFELIN</sequence>
<name>A0ABR6WD90_9BACT</name>
<evidence type="ECO:0008006" key="4">
    <source>
        <dbReference type="Google" id="ProtNLM"/>
    </source>
</evidence>
<organism evidence="2 3">
    <name type="scientific">Spirosoma utsteinense</name>
    <dbReference type="NCBI Taxonomy" id="2585773"/>
    <lineage>
        <taxon>Bacteria</taxon>
        <taxon>Pseudomonadati</taxon>
        <taxon>Bacteroidota</taxon>
        <taxon>Cytophagia</taxon>
        <taxon>Cytophagales</taxon>
        <taxon>Cytophagaceae</taxon>
        <taxon>Spirosoma</taxon>
    </lineage>
</organism>
<comment type="caution">
    <text evidence="2">The sequence shown here is derived from an EMBL/GenBank/DDBJ whole genome shotgun (WGS) entry which is preliminary data.</text>
</comment>
<feature type="compositionally biased region" description="Low complexity" evidence="1">
    <location>
        <begin position="15"/>
        <end position="25"/>
    </location>
</feature>
<evidence type="ECO:0000313" key="3">
    <source>
        <dbReference type="Proteomes" id="UP000700732"/>
    </source>
</evidence>
<accession>A0ABR6WD90</accession>
<dbReference type="SUPFAM" id="SSF49879">
    <property type="entry name" value="SMAD/FHA domain"/>
    <property type="match status" value="1"/>
</dbReference>
<proteinExistence type="predicted"/>
<evidence type="ECO:0000256" key="1">
    <source>
        <dbReference type="SAM" id="MobiDB-lite"/>
    </source>
</evidence>
<feature type="compositionally biased region" description="Pro residues" evidence="1">
    <location>
        <begin position="26"/>
        <end position="38"/>
    </location>
</feature>
<dbReference type="InterPro" id="IPR008984">
    <property type="entry name" value="SMAD_FHA_dom_sf"/>
</dbReference>
<protein>
    <recommendedName>
        <fullName evidence="4">FHA domain-containing protein</fullName>
    </recommendedName>
</protein>
<keyword evidence="3" id="KW-1185">Reference proteome</keyword>
<dbReference type="Gene3D" id="2.60.200.20">
    <property type="match status" value="1"/>
</dbReference>
<reference evidence="2 3" key="1">
    <citation type="submission" date="2019-06" db="EMBL/GenBank/DDBJ databases">
        <title>Spirosoma utsteinense sp. nov. isolated from Antarctic ice-free soils.</title>
        <authorList>
            <person name="Tahon G."/>
        </authorList>
    </citation>
    <scope>NUCLEOTIDE SEQUENCE [LARGE SCALE GENOMIC DNA]</scope>
    <source>
        <strain evidence="2 3">LMG 31447</strain>
    </source>
</reference>
<evidence type="ECO:0000313" key="2">
    <source>
        <dbReference type="EMBL" id="MBC3794523.1"/>
    </source>
</evidence>
<dbReference type="Proteomes" id="UP000700732">
    <property type="component" value="Unassembled WGS sequence"/>
</dbReference>